<protein>
    <submittedName>
        <fullName evidence="1">Uncharacterized protein</fullName>
    </submittedName>
</protein>
<evidence type="ECO:0000313" key="1">
    <source>
        <dbReference type="EMBL" id="CAE6439958.1"/>
    </source>
</evidence>
<dbReference type="Proteomes" id="UP000663846">
    <property type="component" value="Unassembled WGS sequence"/>
</dbReference>
<sequence>MSSTQMIPTCNLCGGQYPTSNTDQLLTPNICPVCAFPGTPWEFSTFTPTTPVANVETVQGIYLPANNPQAMVIPVKINIHNEPAKAYRVPQIDFLGPRNTLFNITIRRGAAGQLLSSPYHVYFQTQHRNLPNQCASAITQGSLKYQWFGDIVVLKFDGKRMERFTDASLTGDMVNVSWFFLNEVIPSQEVQV</sequence>
<comment type="caution">
    <text evidence="1">The sequence shown here is derived from an EMBL/GenBank/DDBJ whole genome shotgun (WGS) entry which is preliminary data.</text>
</comment>
<gene>
    <name evidence="1" type="ORF">RDB_LOCUS127612</name>
</gene>
<name>A0A8H2Y3P8_9AGAM</name>
<reference evidence="1" key="1">
    <citation type="submission" date="2021-01" db="EMBL/GenBank/DDBJ databases">
        <authorList>
            <person name="Kaushik A."/>
        </authorList>
    </citation>
    <scope>NUCLEOTIDE SEQUENCE</scope>
    <source>
        <strain evidence="1">AG1-1C</strain>
    </source>
</reference>
<accession>A0A8H2Y3P8</accession>
<proteinExistence type="predicted"/>
<dbReference type="EMBL" id="CAJMWS010000384">
    <property type="protein sequence ID" value="CAE6439958.1"/>
    <property type="molecule type" value="Genomic_DNA"/>
</dbReference>
<evidence type="ECO:0000313" key="2">
    <source>
        <dbReference type="Proteomes" id="UP000663846"/>
    </source>
</evidence>
<organism evidence="1 2">
    <name type="scientific">Rhizoctonia solani</name>
    <dbReference type="NCBI Taxonomy" id="456999"/>
    <lineage>
        <taxon>Eukaryota</taxon>
        <taxon>Fungi</taxon>
        <taxon>Dikarya</taxon>
        <taxon>Basidiomycota</taxon>
        <taxon>Agaricomycotina</taxon>
        <taxon>Agaricomycetes</taxon>
        <taxon>Cantharellales</taxon>
        <taxon>Ceratobasidiaceae</taxon>
        <taxon>Rhizoctonia</taxon>
    </lineage>
</organism>
<dbReference type="AlphaFoldDB" id="A0A8H2Y3P8"/>